<dbReference type="InterPro" id="IPR037925">
    <property type="entry name" value="FlgE/F/G-like"/>
</dbReference>
<dbReference type="PANTHER" id="PTHR30435">
    <property type="entry name" value="FLAGELLAR PROTEIN"/>
    <property type="match status" value="1"/>
</dbReference>
<reference evidence="7" key="1">
    <citation type="journal article" date="2014" name="Int. J. Syst. Evol. Microbiol.">
        <title>Complete genome sequence of Corynebacterium casei LMG S-19264T (=DSM 44701T), isolated from a smear-ripened cheese.</title>
        <authorList>
            <consortium name="US DOE Joint Genome Institute (JGI-PGF)"/>
            <person name="Walter F."/>
            <person name="Albersmeier A."/>
            <person name="Kalinowski J."/>
            <person name="Ruckert C."/>
        </authorList>
    </citation>
    <scope>NUCLEOTIDE SEQUENCE</scope>
    <source>
        <strain evidence="7">CGMCC 1.7081</strain>
    </source>
</reference>
<keyword evidence="7" id="KW-0969">Cilium</keyword>
<dbReference type="InterPro" id="IPR020013">
    <property type="entry name" value="Flagellar_FlgE/F/G"/>
</dbReference>
<evidence type="ECO:0000256" key="1">
    <source>
        <dbReference type="ARBA" id="ARBA00004117"/>
    </source>
</evidence>
<dbReference type="SUPFAM" id="SSF117143">
    <property type="entry name" value="Flagellar hook protein flgE"/>
    <property type="match status" value="1"/>
</dbReference>
<proteinExistence type="inferred from homology"/>
<accession>A0A8J3H4E9</accession>
<dbReference type="Proteomes" id="UP000611500">
    <property type="component" value="Unassembled WGS sequence"/>
</dbReference>
<dbReference type="InterPro" id="IPR012836">
    <property type="entry name" value="FlgF"/>
</dbReference>
<comment type="subunit">
    <text evidence="4">The basal body constitutes a major portion of the flagellar organelle and consists of five rings (E,L,P,S, and M) mounted on a central rod. The rod consists of about 26 subunits of FlgG in the distal portion, and FlgB, FlgC and FlgF are thought to build up the proximal portion of the rod with about 6 subunits each.</text>
</comment>
<comment type="similarity">
    <text evidence="2 4">Belongs to the flagella basal body rod proteins family.</text>
</comment>
<keyword evidence="7" id="KW-0282">Flagellum</keyword>
<gene>
    <name evidence="7" type="ORF">GCM10010961_12580</name>
</gene>
<dbReference type="NCBIfam" id="TIGR03506">
    <property type="entry name" value="FlgEFG_subfam"/>
    <property type="match status" value="1"/>
</dbReference>
<evidence type="ECO:0000313" key="8">
    <source>
        <dbReference type="Proteomes" id="UP000611500"/>
    </source>
</evidence>
<name>A0A8J3H4E9_9RHOB</name>
<protein>
    <recommendedName>
        <fullName evidence="4">Flagellar basal-body rod protein FlgF</fullName>
    </recommendedName>
</protein>
<evidence type="ECO:0000256" key="4">
    <source>
        <dbReference type="RuleBase" id="RU362116"/>
    </source>
</evidence>
<dbReference type="Pfam" id="PF06429">
    <property type="entry name" value="Flg_bbr_C"/>
    <property type="match status" value="1"/>
</dbReference>
<dbReference type="Pfam" id="PF22692">
    <property type="entry name" value="LlgE_F_G_D1"/>
    <property type="match status" value="1"/>
</dbReference>
<dbReference type="RefSeq" id="WP_028092554.1">
    <property type="nucleotide sequence ID" value="NZ_BNAP01000003.1"/>
</dbReference>
<keyword evidence="3 4" id="KW-0975">Bacterial flagellum</keyword>
<sequence>MGNANYVSLSLATALERSMDLAAHNMANASTAGYKATQALFEAVEPDGNTDTTAISYVQDRGTYTDASQGALIATGNPLDIALTGPGWFSFQAEGDITAYGRDGRLTMNSEGQLATLSGAPILNASGNPITLPNDLGQEIIFTQDGTITDLNGTALGQIGIFRLPDVNQLVPMGNGLFQSDDSLGNVELDRETQLSQGFIEQSNVQPIIEMTRLMDIQRAYERASKLMTESNDQTRQAIQRLGNVV</sequence>
<organism evidence="7 8">
    <name type="scientific">Pseudodonghicola xiamenensis</name>
    <dbReference type="NCBI Taxonomy" id="337702"/>
    <lineage>
        <taxon>Bacteria</taxon>
        <taxon>Pseudomonadati</taxon>
        <taxon>Pseudomonadota</taxon>
        <taxon>Alphaproteobacteria</taxon>
        <taxon>Rhodobacterales</taxon>
        <taxon>Paracoccaceae</taxon>
        <taxon>Pseudodonghicola</taxon>
    </lineage>
</organism>
<dbReference type="InterPro" id="IPR053967">
    <property type="entry name" value="LlgE_F_G-like_D1"/>
</dbReference>
<dbReference type="AlphaFoldDB" id="A0A8J3H4E9"/>
<keyword evidence="8" id="KW-1185">Reference proteome</keyword>
<evidence type="ECO:0000256" key="3">
    <source>
        <dbReference type="ARBA" id="ARBA00023143"/>
    </source>
</evidence>
<dbReference type="InterPro" id="IPR010930">
    <property type="entry name" value="Flg_bb/hook_C_dom"/>
</dbReference>
<comment type="subcellular location">
    <subcellularLocation>
        <location evidence="1 4">Bacterial flagellum basal body</location>
    </subcellularLocation>
</comment>
<reference evidence="7" key="2">
    <citation type="submission" date="2020-09" db="EMBL/GenBank/DDBJ databases">
        <authorList>
            <person name="Sun Q."/>
            <person name="Zhou Y."/>
        </authorList>
    </citation>
    <scope>NUCLEOTIDE SEQUENCE</scope>
    <source>
        <strain evidence="7">CGMCC 1.7081</strain>
    </source>
</reference>
<dbReference type="GO" id="GO:0030694">
    <property type="term" value="C:bacterial-type flagellum basal body, rod"/>
    <property type="evidence" value="ECO:0007669"/>
    <property type="project" value="UniProtKB-UniRule"/>
</dbReference>
<feature type="domain" description="Flagellar hook protein FlgE/F/G-like D1" evidence="6">
    <location>
        <begin position="82"/>
        <end position="149"/>
    </location>
</feature>
<comment type="caution">
    <text evidence="7">The sequence shown here is derived from an EMBL/GenBank/DDBJ whole genome shotgun (WGS) entry which is preliminary data.</text>
</comment>
<evidence type="ECO:0000259" key="6">
    <source>
        <dbReference type="Pfam" id="PF22692"/>
    </source>
</evidence>
<dbReference type="EMBL" id="BNAP01000003">
    <property type="protein sequence ID" value="GHG85489.1"/>
    <property type="molecule type" value="Genomic_DNA"/>
</dbReference>
<dbReference type="PANTHER" id="PTHR30435:SF19">
    <property type="entry name" value="FLAGELLAR BASAL-BODY ROD PROTEIN FLGG"/>
    <property type="match status" value="1"/>
</dbReference>
<keyword evidence="7" id="KW-0966">Cell projection</keyword>
<evidence type="ECO:0000256" key="2">
    <source>
        <dbReference type="ARBA" id="ARBA00009677"/>
    </source>
</evidence>
<evidence type="ECO:0000313" key="7">
    <source>
        <dbReference type="EMBL" id="GHG85489.1"/>
    </source>
</evidence>
<dbReference type="NCBIfam" id="TIGR02490">
    <property type="entry name" value="flgF"/>
    <property type="match status" value="1"/>
</dbReference>
<dbReference type="GO" id="GO:0071978">
    <property type="term" value="P:bacterial-type flagellum-dependent swarming motility"/>
    <property type="evidence" value="ECO:0007669"/>
    <property type="project" value="TreeGrafter"/>
</dbReference>
<evidence type="ECO:0000259" key="5">
    <source>
        <dbReference type="Pfam" id="PF06429"/>
    </source>
</evidence>
<feature type="domain" description="Flagellar basal-body/hook protein C-terminal" evidence="5">
    <location>
        <begin position="197"/>
        <end position="240"/>
    </location>
</feature>